<feature type="transmembrane region" description="Helical" evidence="8">
    <location>
        <begin position="189"/>
        <end position="211"/>
    </location>
</feature>
<keyword evidence="7 8" id="KW-0472">Membrane</keyword>
<keyword evidence="10" id="KW-1185">Reference proteome</keyword>
<evidence type="ECO:0000256" key="6">
    <source>
        <dbReference type="ARBA" id="ARBA00022989"/>
    </source>
</evidence>
<feature type="transmembrane region" description="Helical" evidence="8">
    <location>
        <begin position="92"/>
        <end position="112"/>
    </location>
</feature>
<feature type="transmembrane region" description="Helical" evidence="8">
    <location>
        <begin position="159"/>
        <end position="177"/>
    </location>
</feature>
<dbReference type="GO" id="GO:0005886">
    <property type="term" value="C:plasma membrane"/>
    <property type="evidence" value="ECO:0007669"/>
    <property type="project" value="UniProtKB-SubCell"/>
</dbReference>
<feature type="transmembrane region" description="Helical" evidence="8">
    <location>
        <begin position="119"/>
        <end position="139"/>
    </location>
</feature>
<evidence type="ECO:0000256" key="5">
    <source>
        <dbReference type="ARBA" id="ARBA00022692"/>
    </source>
</evidence>
<accession>A0A7W9PCL3</accession>
<evidence type="ECO:0000256" key="4">
    <source>
        <dbReference type="ARBA" id="ARBA00022475"/>
    </source>
</evidence>
<dbReference type="CDD" id="cd09319">
    <property type="entry name" value="TDT_like_1"/>
    <property type="match status" value="1"/>
</dbReference>
<comment type="caution">
    <text evidence="9">The sequence shown here is derived from an EMBL/GenBank/DDBJ whole genome shotgun (WGS) entry which is preliminary data.</text>
</comment>
<sequence length="353" mass="36714">MSEPGSGSSVARGVRAEPGGWAEVVRGLKPGWFAAVMATGIVSRAVTGAGWAWGGDALLIVGAAALAVLTVATVARLIFFRDNAIADARDPATGFTYLTFVAGTSVIAAGLATHDRAGAALVLLAVAAAAWLLLCYLVPAELMVHHPPQNTATGADGTWFLWVVGTQSLAVAATALPEPWGRRFAVPAVLCWSVGVVLYLAVAALVLGTLFGGELTAAKLVPAYWIFMGATAISVLAGAQVLEHGSVRLVAELRPVLAGVAVVLWAFGSWLIPLLLAAGVWRHLVQHFALAYEPGLWSIVFPVGMYGVGTAELGRVLGEHWMVTFGHAEAWVALAAWVATAAALVVSLMRRAR</sequence>
<organism evidence="9 10">
    <name type="scientific">Nocardia transvalensis</name>
    <dbReference type="NCBI Taxonomy" id="37333"/>
    <lineage>
        <taxon>Bacteria</taxon>
        <taxon>Bacillati</taxon>
        <taxon>Actinomycetota</taxon>
        <taxon>Actinomycetes</taxon>
        <taxon>Mycobacteriales</taxon>
        <taxon>Nocardiaceae</taxon>
        <taxon>Nocardia</taxon>
    </lineage>
</organism>
<comment type="subcellular location">
    <subcellularLocation>
        <location evidence="1">Cell membrane</location>
        <topology evidence="1">Multi-pass membrane protein</topology>
    </subcellularLocation>
</comment>
<dbReference type="PANTHER" id="PTHR31686:SF1">
    <property type="entry name" value="SULFITE EFFLUX PUMP SSU1"/>
    <property type="match status" value="1"/>
</dbReference>
<dbReference type="InterPro" id="IPR038665">
    <property type="entry name" value="Voltage-dep_anion_channel_sf"/>
</dbReference>
<keyword evidence="6 8" id="KW-1133">Transmembrane helix</keyword>
<dbReference type="EMBL" id="JACHIT010000001">
    <property type="protein sequence ID" value="MBB5913446.1"/>
    <property type="molecule type" value="Genomic_DNA"/>
</dbReference>
<evidence type="ECO:0000256" key="1">
    <source>
        <dbReference type="ARBA" id="ARBA00004651"/>
    </source>
</evidence>
<dbReference type="InterPro" id="IPR004695">
    <property type="entry name" value="SLAC1/Mae1/Ssu1/TehA"/>
</dbReference>
<keyword evidence="5 8" id="KW-0812">Transmembrane</keyword>
<evidence type="ECO:0000256" key="3">
    <source>
        <dbReference type="ARBA" id="ARBA00022448"/>
    </source>
</evidence>
<evidence type="ECO:0000313" key="9">
    <source>
        <dbReference type="EMBL" id="MBB5913446.1"/>
    </source>
</evidence>
<feature type="transmembrane region" description="Helical" evidence="8">
    <location>
        <begin position="330"/>
        <end position="349"/>
    </location>
</feature>
<dbReference type="AlphaFoldDB" id="A0A7W9PCL3"/>
<dbReference type="RefSeq" id="WP_040744863.1">
    <property type="nucleotide sequence ID" value="NZ_JACHIT010000001.1"/>
</dbReference>
<feature type="transmembrane region" description="Helical" evidence="8">
    <location>
        <begin position="58"/>
        <end position="80"/>
    </location>
</feature>
<proteinExistence type="inferred from homology"/>
<name>A0A7W9PCL3_9NOCA</name>
<feature type="transmembrane region" description="Helical" evidence="8">
    <location>
        <begin position="31"/>
        <end position="51"/>
    </location>
</feature>
<gene>
    <name evidence="9" type="ORF">BJY24_002313</name>
</gene>
<keyword evidence="4" id="KW-1003">Cell membrane</keyword>
<evidence type="ECO:0000313" key="10">
    <source>
        <dbReference type="Proteomes" id="UP000540412"/>
    </source>
</evidence>
<protein>
    <submittedName>
        <fullName evidence="9">Tellurite resistance protein TehA-like permease</fullName>
    </submittedName>
</protein>
<feature type="transmembrane region" description="Helical" evidence="8">
    <location>
        <begin position="255"/>
        <end position="281"/>
    </location>
</feature>
<dbReference type="Gene3D" id="1.50.10.150">
    <property type="entry name" value="Voltage-dependent anion channel"/>
    <property type="match status" value="1"/>
</dbReference>
<evidence type="ECO:0000256" key="2">
    <source>
        <dbReference type="ARBA" id="ARBA00008566"/>
    </source>
</evidence>
<dbReference type="InterPro" id="IPR051629">
    <property type="entry name" value="Sulfite_efflux_TDT"/>
</dbReference>
<reference evidence="9 10" key="1">
    <citation type="submission" date="2020-08" db="EMBL/GenBank/DDBJ databases">
        <title>Sequencing the genomes of 1000 actinobacteria strains.</title>
        <authorList>
            <person name="Klenk H.-P."/>
        </authorList>
    </citation>
    <scope>NUCLEOTIDE SEQUENCE [LARGE SCALE GENOMIC DNA]</scope>
    <source>
        <strain evidence="9 10">DSM 43582</strain>
    </source>
</reference>
<comment type="similarity">
    <text evidence="2">Belongs to the tellurite-resistance/dicarboxylate transporter (TDT) family.</text>
</comment>
<dbReference type="Proteomes" id="UP000540412">
    <property type="component" value="Unassembled WGS sequence"/>
</dbReference>
<dbReference type="GO" id="GO:0000319">
    <property type="term" value="F:sulfite transmembrane transporter activity"/>
    <property type="evidence" value="ECO:0007669"/>
    <property type="project" value="TreeGrafter"/>
</dbReference>
<dbReference type="PANTHER" id="PTHR31686">
    <property type="match status" value="1"/>
</dbReference>
<evidence type="ECO:0000256" key="8">
    <source>
        <dbReference type="SAM" id="Phobius"/>
    </source>
</evidence>
<keyword evidence="3" id="KW-0813">Transport</keyword>
<evidence type="ECO:0000256" key="7">
    <source>
        <dbReference type="ARBA" id="ARBA00023136"/>
    </source>
</evidence>
<feature type="transmembrane region" description="Helical" evidence="8">
    <location>
        <begin position="223"/>
        <end position="243"/>
    </location>
</feature>
<dbReference type="Pfam" id="PF03595">
    <property type="entry name" value="SLAC1"/>
    <property type="match status" value="1"/>
</dbReference>